<dbReference type="EnsemblMetazoa" id="AMEM014656-RA">
    <property type="protein sequence ID" value="AMEM014656-PA"/>
    <property type="gene ID" value="AMEM014656"/>
</dbReference>
<evidence type="ECO:0000313" key="2">
    <source>
        <dbReference type="Proteomes" id="UP000075903"/>
    </source>
</evidence>
<protein>
    <submittedName>
        <fullName evidence="1">Uncharacterized protein</fullName>
    </submittedName>
</protein>
<proteinExistence type="predicted"/>
<name>A0A182VGN0_ANOME</name>
<evidence type="ECO:0000313" key="1">
    <source>
        <dbReference type="EnsemblMetazoa" id="AMEM014656-PA"/>
    </source>
</evidence>
<dbReference type="VEuPathDB" id="VectorBase:AMEM014656"/>
<reference evidence="1" key="1">
    <citation type="submission" date="2020-05" db="UniProtKB">
        <authorList>
            <consortium name="EnsemblMetazoa"/>
        </authorList>
    </citation>
    <scope>IDENTIFICATION</scope>
    <source>
        <strain evidence="1">MAF</strain>
    </source>
</reference>
<dbReference type="AlphaFoldDB" id="A0A182VGN0"/>
<accession>A0A182VGN0</accession>
<dbReference type="Proteomes" id="UP000075903">
    <property type="component" value="Unassembled WGS sequence"/>
</dbReference>
<keyword evidence="2" id="KW-1185">Reference proteome</keyword>
<organism evidence="1 2">
    <name type="scientific">Anopheles merus</name>
    <name type="common">Mosquito</name>
    <dbReference type="NCBI Taxonomy" id="30066"/>
    <lineage>
        <taxon>Eukaryota</taxon>
        <taxon>Metazoa</taxon>
        <taxon>Ecdysozoa</taxon>
        <taxon>Arthropoda</taxon>
        <taxon>Hexapoda</taxon>
        <taxon>Insecta</taxon>
        <taxon>Pterygota</taxon>
        <taxon>Neoptera</taxon>
        <taxon>Endopterygota</taxon>
        <taxon>Diptera</taxon>
        <taxon>Nematocera</taxon>
        <taxon>Culicoidea</taxon>
        <taxon>Culicidae</taxon>
        <taxon>Anophelinae</taxon>
        <taxon>Anopheles</taxon>
    </lineage>
</organism>
<sequence>MMRKLYTISKMIQYEHTWIVEPSAFEAHCPRCEVLTGATKWELNCCTAGVQSAGDYAYCSKCDDPYVKLLSDESQDVIIAVHEEVQMICEQEGAIRPGIGLSFVEINV</sequence>